<sequence length="63" mass="6649">LLAAPGGGNLNQNQCASYLSTALLPEMGCPAAAATEFVQALASLDQKQFKKYFVSFLAQVQGR</sequence>
<dbReference type="EMBL" id="JANBUN010002240">
    <property type="protein sequence ID" value="KAJ2795210.1"/>
    <property type="molecule type" value="Genomic_DNA"/>
</dbReference>
<evidence type="ECO:0000313" key="1">
    <source>
        <dbReference type="EMBL" id="KAJ2795210.1"/>
    </source>
</evidence>
<comment type="caution">
    <text evidence="1">The sequence shown here is derived from an EMBL/GenBank/DDBJ whole genome shotgun (WGS) entry which is preliminary data.</text>
</comment>
<accession>A0ACC1KTT3</accession>
<feature type="non-terminal residue" evidence="1">
    <location>
        <position position="1"/>
    </location>
</feature>
<name>A0ACC1KTT3_9FUNG</name>
<organism evidence="1 2">
    <name type="scientific">Coemansia helicoidea</name>
    <dbReference type="NCBI Taxonomy" id="1286919"/>
    <lineage>
        <taxon>Eukaryota</taxon>
        <taxon>Fungi</taxon>
        <taxon>Fungi incertae sedis</taxon>
        <taxon>Zoopagomycota</taxon>
        <taxon>Kickxellomycotina</taxon>
        <taxon>Kickxellomycetes</taxon>
        <taxon>Kickxellales</taxon>
        <taxon>Kickxellaceae</taxon>
        <taxon>Coemansia</taxon>
    </lineage>
</organism>
<proteinExistence type="predicted"/>
<keyword evidence="2" id="KW-1185">Reference proteome</keyword>
<gene>
    <name evidence="1" type="primary">LOS1</name>
    <name evidence="1" type="ORF">H4R21_005205</name>
</gene>
<evidence type="ECO:0000313" key="2">
    <source>
        <dbReference type="Proteomes" id="UP001140087"/>
    </source>
</evidence>
<dbReference type="Proteomes" id="UP001140087">
    <property type="component" value="Unassembled WGS sequence"/>
</dbReference>
<reference evidence="1" key="1">
    <citation type="submission" date="2022-07" db="EMBL/GenBank/DDBJ databases">
        <title>Phylogenomic reconstructions and comparative analyses of Kickxellomycotina fungi.</title>
        <authorList>
            <person name="Reynolds N.K."/>
            <person name="Stajich J.E."/>
            <person name="Barry K."/>
            <person name="Grigoriev I.V."/>
            <person name="Crous P."/>
            <person name="Smith M.E."/>
        </authorList>
    </citation>
    <scope>NUCLEOTIDE SEQUENCE</scope>
    <source>
        <strain evidence="1">BCRC 34780</strain>
    </source>
</reference>
<protein>
    <submittedName>
        <fullName evidence="1">Pre-tRNA nuclear export protein</fullName>
    </submittedName>
</protein>